<dbReference type="PANTHER" id="PTHR46868:SF3">
    <property type="entry name" value="FCS-LIKE ZINC FINGER 11"/>
    <property type="match status" value="1"/>
</dbReference>
<accession>S8DG33</accession>
<name>S8DG33_9LAMI</name>
<dbReference type="AlphaFoldDB" id="S8DG33"/>
<keyword evidence="3" id="KW-0863">Zinc-finger</keyword>
<evidence type="ECO:0000256" key="3">
    <source>
        <dbReference type="ARBA" id="ARBA00022771"/>
    </source>
</evidence>
<sequence length="228" mass="25376">MGSVSDPHESNAALLKVPGLFVAFNTSNNSEADSVRSPTSTLDFRILSRTPFPATGSSSHKNWDCSEKVGLGIVDSLDDDHGNDKKKKKNKKNILFGGITRASKADAADVHHSHPDVVFEIGDVEIEPLICSIPPTEMIQSSEDYTCVRTHGPNPKVVHIYRDRILECRRVFLKFCDSCDKKLDGEDVYMYRGEKAFCSCGCRREAMKKFEGDDRSKPTTRNNLSNSM</sequence>
<proteinExistence type="inferred from homology"/>
<keyword evidence="7" id="KW-1185">Reference proteome</keyword>
<gene>
    <name evidence="6" type="ORF">M569_13027</name>
</gene>
<dbReference type="InterPro" id="IPR007650">
    <property type="entry name" value="Zf-FLZ_dom"/>
</dbReference>
<keyword evidence="3" id="KW-0862">Zinc</keyword>
<comment type="caution">
    <text evidence="6">The sequence shown here is derived from an EMBL/GenBank/DDBJ whole genome shotgun (WGS) entry which is preliminary data.</text>
</comment>
<dbReference type="Proteomes" id="UP000015453">
    <property type="component" value="Unassembled WGS sequence"/>
</dbReference>
<dbReference type="EMBL" id="AUSU01006604">
    <property type="protein sequence ID" value="EPS61768.1"/>
    <property type="molecule type" value="Genomic_DNA"/>
</dbReference>
<evidence type="ECO:0000313" key="6">
    <source>
        <dbReference type="EMBL" id="EPS61768.1"/>
    </source>
</evidence>
<evidence type="ECO:0000256" key="2">
    <source>
        <dbReference type="ARBA" id="ARBA00022723"/>
    </source>
</evidence>
<organism evidence="6 7">
    <name type="scientific">Genlisea aurea</name>
    <dbReference type="NCBI Taxonomy" id="192259"/>
    <lineage>
        <taxon>Eukaryota</taxon>
        <taxon>Viridiplantae</taxon>
        <taxon>Streptophyta</taxon>
        <taxon>Embryophyta</taxon>
        <taxon>Tracheophyta</taxon>
        <taxon>Spermatophyta</taxon>
        <taxon>Magnoliopsida</taxon>
        <taxon>eudicotyledons</taxon>
        <taxon>Gunneridae</taxon>
        <taxon>Pentapetalae</taxon>
        <taxon>asterids</taxon>
        <taxon>lamiids</taxon>
        <taxon>Lamiales</taxon>
        <taxon>Lentibulariaceae</taxon>
        <taxon>Genlisea</taxon>
    </lineage>
</organism>
<evidence type="ECO:0000313" key="7">
    <source>
        <dbReference type="Proteomes" id="UP000015453"/>
    </source>
</evidence>
<dbReference type="Pfam" id="PF04570">
    <property type="entry name" value="zf-FLZ"/>
    <property type="match status" value="1"/>
</dbReference>
<feature type="domain" description="FLZ-type" evidence="5">
    <location>
        <begin position="171"/>
        <end position="214"/>
    </location>
</feature>
<dbReference type="PANTHER" id="PTHR46868">
    <property type="entry name" value="FCS-LIKE ZINC FINGER 11"/>
    <property type="match status" value="1"/>
</dbReference>
<keyword evidence="2" id="KW-0479">Metal-binding</keyword>
<dbReference type="OrthoDB" id="685855at2759"/>
<comment type="similarity">
    <text evidence="1">Belongs to the FLZ family.</text>
</comment>
<dbReference type="InterPro" id="IPR044585">
    <property type="entry name" value="FLZ10/11"/>
</dbReference>
<dbReference type="PROSITE" id="PS51795">
    <property type="entry name" value="ZF_FLZ"/>
    <property type="match status" value="1"/>
</dbReference>
<protein>
    <recommendedName>
        <fullName evidence="5">FLZ-type domain-containing protein</fullName>
    </recommendedName>
</protein>
<evidence type="ECO:0000256" key="1">
    <source>
        <dbReference type="ARBA" id="ARBA00009374"/>
    </source>
</evidence>
<evidence type="ECO:0000259" key="5">
    <source>
        <dbReference type="PROSITE" id="PS51795"/>
    </source>
</evidence>
<dbReference type="GO" id="GO:0008270">
    <property type="term" value="F:zinc ion binding"/>
    <property type="evidence" value="ECO:0007669"/>
    <property type="project" value="UniProtKB-KW"/>
</dbReference>
<evidence type="ECO:0000256" key="4">
    <source>
        <dbReference type="PROSITE-ProRule" id="PRU01131"/>
    </source>
</evidence>
<reference evidence="6 7" key="1">
    <citation type="journal article" date="2013" name="BMC Genomics">
        <title>The miniature genome of a carnivorous plant Genlisea aurea contains a low number of genes and short non-coding sequences.</title>
        <authorList>
            <person name="Leushkin E.V."/>
            <person name="Sutormin R.A."/>
            <person name="Nabieva E.R."/>
            <person name="Penin A.A."/>
            <person name="Kondrashov A.S."/>
            <person name="Logacheva M.D."/>
        </authorList>
    </citation>
    <scope>NUCLEOTIDE SEQUENCE [LARGE SCALE GENOMIC DNA]</scope>
</reference>
<feature type="zinc finger region" description="FLZ-type" evidence="4">
    <location>
        <begin position="171"/>
        <end position="214"/>
    </location>
</feature>